<organism evidence="8 9">
    <name type="scientific">Oleomonas cavernae</name>
    <dbReference type="NCBI Taxonomy" id="2320859"/>
    <lineage>
        <taxon>Bacteria</taxon>
        <taxon>Pseudomonadati</taxon>
        <taxon>Pseudomonadota</taxon>
        <taxon>Alphaproteobacteria</taxon>
        <taxon>Acetobacterales</taxon>
        <taxon>Acetobacteraceae</taxon>
        <taxon>Oleomonas</taxon>
    </lineage>
</organism>
<evidence type="ECO:0000256" key="3">
    <source>
        <dbReference type="ARBA" id="ARBA00022692"/>
    </source>
</evidence>
<gene>
    <name evidence="8" type="ORF">D3874_22920</name>
</gene>
<dbReference type="EMBL" id="QYUK01000011">
    <property type="protein sequence ID" value="RJF89472.1"/>
    <property type="molecule type" value="Genomic_DNA"/>
</dbReference>
<evidence type="ECO:0000256" key="5">
    <source>
        <dbReference type="ARBA" id="ARBA00023136"/>
    </source>
</evidence>
<proteinExistence type="predicted"/>
<dbReference type="PANTHER" id="PTHR12812:SF0">
    <property type="entry name" value="HEPARAN-SULFATE 6-O-SULFOTRANSFERASE"/>
    <property type="match status" value="1"/>
</dbReference>
<evidence type="ECO:0000256" key="4">
    <source>
        <dbReference type="ARBA" id="ARBA00022989"/>
    </source>
</evidence>
<keyword evidence="4" id="KW-1133">Transmembrane helix</keyword>
<dbReference type="OrthoDB" id="1407035at2"/>
<dbReference type="InterPro" id="IPR010635">
    <property type="entry name" value="Heparan_SO4-6-sulfoTrfase"/>
</dbReference>
<keyword evidence="2" id="KW-0808">Transferase</keyword>
<keyword evidence="6" id="KW-0325">Glycoprotein</keyword>
<protein>
    <recommendedName>
        <fullName evidence="10">Sulfotransferase family protein</fullName>
    </recommendedName>
</protein>
<dbReference type="InterPro" id="IPR027417">
    <property type="entry name" value="P-loop_NTPase"/>
</dbReference>
<comment type="subcellular location">
    <subcellularLocation>
        <location evidence="1">Membrane</location>
        <topology evidence="1">Single-pass membrane protein</topology>
    </subcellularLocation>
</comment>
<feature type="region of interest" description="Disordered" evidence="7">
    <location>
        <begin position="294"/>
        <end position="326"/>
    </location>
</feature>
<dbReference type="Proteomes" id="UP000284605">
    <property type="component" value="Unassembled WGS sequence"/>
</dbReference>
<evidence type="ECO:0000256" key="2">
    <source>
        <dbReference type="ARBA" id="ARBA00022679"/>
    </source>
</evidence>
<evidence type="ECO:0008006" key="10">
    <source>
        <dbReference type="Google" id="ProtNLM"/>
    </source>
</evidence>
<accession>A0A418WHP6</accession>
<dbReference type="RefSeq" id="WP_119781398.1">
    <property type="nucleotide sequence ID" value="NZ_QYUK01000011.1"/>
</dbReference>
<evidence type="ECO:0000256" key="6">
    <source>
        <dbReference type="ARBA" id="ARBA00023180"/>
    </source>
</evidence>
<dbReference type="GO" id="GO:0017095">
    <property type="term" value="F:heparan sulfate 6-sulfotransferase activity"/>
    <property type="evidence" value="ECO:0007669"/>
    <property type="project" value="TreeGrafter"/>
</dbReference>
<evidence type="ECO:0000313" key="9">
    <source>
        <dbReference type="Proteomes" id="UP000284605"/>
    </source>
</evidence>
<reference evidence="8 9" key="1">
    <citation type="submission" date="2018-09" db="EMBL/GenBank/DDBJ databases">
        <authorList>
            <person name="Zhu H."/>
        </authorList>
    </citation>
    <scope>NUCLEOTIDE SEQUENCE [LARGE SCALE GENOMIC DNA]</scope>
    <source>
        <strain evidence="8 9">K1W22B-8</strain>
    </source>
</reference>
<dbReference type="Gene3D" id="3.40.50.300">
    <property type="entry name" value="P-loop containing nucleotide triphosphate hydrolases"/>
    <property type="match status" value="2"/>
</dbReference>
<keyword evidence="5" id="KW-0472">Membrane</keyword>
<comment type="caution">
    <text evidence="8">The sequence shown here is derived from an EMBL/GenBank/DDBJ whole genome shotgun (WGS) entry which is preliminary data.</text>
</comment>
<dbReference type="GO" id="GO:0016020">
    <property type="term" value="C:membrane"/>
    <property type="evidence" value="ECO:0007669"/>
    <property type="project" value="UniProtKB-SubCell"/>
</dbReference>
<keyword evidence="3" id="KW-0812">Transmembrane</keyword>
<dbReference type="PANTHER" id="PTHR12812">
    <property type="entry name" value="HEPARAN SULFATE 6-O-SULFOTRANSFERASE 3"/>
    <property type="match status" value="1"/>
</dbReference>
<name>A0A418WHP6_9PROT</name>
<dbReference type="AlphaFoldDB" id="A0A418WHP6"/>
<dbReference type="SUPFAM" id="SSF52540">
    <property type="entry name" value="P-loop containing nucleoside triphosphate hydrolases"/>
    <property type="match status" value="2"/>
</dbReference>
<evidence type="ECO:0000256" key="1">
    <source>
        <dbReference type="ARBA" id="ARBA00004167"/>
    </source>
</evidence>
<keyword evidence="9" id="KW-1185">Reference proteome</keyword>
<sequence>MALTETESSNANATRLESASLVCFVHIPKTAGTTFRRILSDPYDGAEIFPNDEEILNNRKGYPAFKVYDALTPSRRAALRLVAGHYRFAELQPRFPYAQFVTFLRDPIDRTLSEVLHLKRHVERFASSTEEEIVATLARGGGRFGLNAMSRYLALIYPFIRKPLSRQDVAVSAMRTIRDMAAIGIAERFDDSIALMTRTMGWHFGKSKKLTVTPQKLTKARRTELEAIIRPYLGIDQMVYDFACQEFARRLKQADTLPATPMNAAGFLKSEEDSTADDGNRWRKKLLLPRVASLPFGRPGQRSTATLKETGQRAPAEEEASGSRNTGIAVLNPEAMRPGEAAVYCVLGLPRGGTTMTAKLLQEAGVFMGVNMPVTAEDPDFAKLLKEETPDTRKFRDLVAKRHATYTKWGFKAPYRNHWSLLSSVENIRFVVVFRDMLSIANRNKISVDANLLASLRSNIFLQKTIVDFIGSCKRPALLFSYEKALLSPIDISKSLLDFVETPCSDEAMSALLAVIQPDEPKYVAAQDPKQHSTIIHVDVARRDRVAGWARRANGAPVSLAVELSGTIVGSVCADRPRQDLEKTFGGGGQYGFDLAIDTSQAPSSGAELVIRNTSDGSILYRKTLD</sequence>
<evidence type="ECO:0000313" key="8">
    <source>
        <dbReference type="EMBL" id="RJF89472.1"/>
    </source>
</evidence>
<evidence type="ECO:0000256" key="7">
    <source>
        <dbReference type="SAM" id="MobiDB-lite"/>
    </source>
</evidence>